<keyword evidence="1" id="KW-1133">Transmembrane helix</keyword>
<keyword evidence="1" id="KW-0812">Transmembrane</keyword>
<feature type="transmembrane region" description="Helical" evidence="1">
    <location>
        <begin position="132"/>
        <end position="154"/>
    </location>
</feature>
<feature type="transmembrane region" description="Helical" evidence="1">
    <location>
        <begin position="48"/>
        <end position="70"/>
    </location>
</feature>
<keyword evidence="1" id="KW-0472">Membrane</keyword>
<dbReference type="RefSeq" id="WP_188110503.1">
    <property type="nucleotide sequence ID" value="NZ_SDPQ02000001.1"/>
</dbReference>
<evidence type="ECO:0000313" key="3">
    <source>
        <dbReference type="Proteomes" id="UP000380867"/>
    </source>
</evidence>
<comment type="caution">
    <text evidence="2">The sequence shown here is derived from an EMBL/GenBank/DDBJ whole genome shotgun (WGS) entry which is preliminary data.</text>
</comment>
<dbReference type="AlphaFoldDB" id="A0A5M4FJ65"/>
<organism evidence="2 3">
    <name type="scientific">Aeromicrobium ginsengisoli</name>
    <dbReference type="NCBI Taxonomy" id="363867"/>
    <lineage>
        <taxon>Bacteria</taxon>
        <taxon>Bacillati</taxon>
        <taxon>Actinomycetota</taxon>
        <taxon>Actinomycetes</taxon>
        <taxon>Propionibacteriales</taxon>
        <taxon>Nocardioidaceae</taxon>
        <taxon>Aeromicrobium</taxon>
    </lineage>
</organism>
<evidence type="ECO:0000313" key="2">
    <source>
        <dbReference type="EMBL" id="KAA1400187.1"/>
    </source>
</evidence>
<feature type="transmembrane region" description="Helical" evidence="1">
    <location>
        <begin position="110"/>
        <end position="126"/>
    </location>
</feature>
<accession>A0A5M4FJ65</accession>
<sequence length="274" mass="28988">MEETDDPFDPESLDGLATWTGIGFTTLSGVLTFIGTKDGYLQRILAENATASMWVFVLVGLGVVASLFAMATKTTVHVYAAWVIAAALALATISARLFDDFGETTITGKMLLVCVVLAAVALVWTASVGTTIALPAALLAVAVAATSMGLYGGVKLSVASRSLPEELQTRASLETKGGRDFVKVTVAGSQQKNSVGTVQVVIQDARKNKAGKFPLRIIGRAKFAPDTSNDVAETFNFPIDLASSRRVFVQSCVGKRCTPHEVWRITSPAAKKSK</sequence>
<name>A0A5M4FJ65_9ACTN</name>
<gene>
    <name evidence="2" type="ORF">ESP70_005530</name>
</gene>
<evidence type="ECO:0000256" key="1">
    <source>
        <dbReference type="SAM" id="Phobius"/>
    </source>
</evidence>
<feature type="transmembrane region" description="Helical" evidence="1">
    <location>
        <begin position="16"/>
        <end position="36"/>
    </location>
</feature>
<feature type="transmembrane region" description="Helical" evidence="1">
    <location>
        <begin position="76"/>
        <end position="98"/>
    </location>
</feature>
<proteinExistence type="predicted"/>
<dbReference type="Proteomes" id="UP000380867">
    <property type="component" value="Unassembled WGS sequence"/>
</dbReference>
<protein>
    <submittedName>
        <fullName evidence="2">Uncharacterized protein</fullName>
    </submittedName>
</protein>
<reference evidence="2" key="1">
    <citation type="submission" date="2019-09" db="EMBL/GenBank/DDBJ databases">
        <authorList>
            <person name="Li J."/>
        </authorList>
    </citation>
    <scope>NUCLEOTIDE SEQUENCE [LARGE SCALE GENOMIC DNA]</scope>
    <source>
        <strain evidence="2">JCM 14732</strain>
    </source>
</reference>
<keyword evidence="3" id="KW-1185">Reference proteome</keyword>
<dbReference type="EMBL" id="SDPQ02000001">
    <property type="protein sequence ID" value="KAA1400187.1"/>
    <property type="molecule type" value="Genomic_DNA"/>
</dbReference>